<name>E8X0W1_GRATM</name>
<dbReference type="STRING" id="1198114.AciX9_3132"/>
<evidence type="ECO:0000313" key="1">
    <source>
        <dbReference type="EMBL" id="ADW70145.1"/>
    </source>
</evidence>
<dbReference type="PANTHER" id="PTHR48229:SF1">
    <property type="entry name" value="ALPHA METHYLACYL-COA RACEMASE-RELATED"/>
    <property type="match status" value="1"/>
</dbReference>
<dbReference type="AlphaFoldDB" id="E8X0W1"/>
<dbReference type="Gene3D" id="3.30.1540.10">
    <property type="entry name" value="formyl-coa transferase, domain 3"/>
    <property type="match status" value="1"/>
</dbReference>
<dbReference type="OrthoDB" id="9797653at2"/>
<keyword evidence="2" id="KW-1185">Reference proteome</keyword>
<dbReference type="EMBL" id="CP002480">
    <property type="protein sequence ID" value="ADW70145.1"/>
    <property type="molecule type" value="Genomic_DNA"/>
</dbReference>
<gene>
    <name evidence="1" type="ordered locus">AciX9_3132</name>
</gene>
<reference evidence="2" key="1">
    <citation type="submission" date="2011-01" db="EMBL/GenBank/DDBJ databases">
        <title>Complete sequence of chromosome of Acidobacterium sp. MP5ACTX9.</title>
        <authorList>
            <consortium name="US DOE Joint Genome Institute"/>
            <person name="Lucas S."/>
            <person name="Copeland A."/>
            <person name="Lapidus A."/>
            <person name="Cheng J.-F."/>
            <person name="Goodwin L."/>
            <person name="Pitluck S."/>
            <person name="Teshima H."/>
            <person name="Detter J.C."/>
            <person name="Han C."/>
            <person name="Tapia R."/>
            <person name="Land M."/>
            <person name="Hauser L."/>
            <person name="Kyrpides N."/>
            <person name="Ivanova N."/>
            <person name="Ovchinnikova G."/>
            <person name="Pagani I."/>
            <person name="Rawat S.R."/>
            <person name="Mannisto M."/>
            <person name="Haggblom M.M."/>
            <person name="Woyke T."/>
        </authorList>
    </citation>
    <scope>NUCLEOTIDE SEQUENCE [LARGE SCALE GENOMIC DNA]</scope>
    <source>
        <strain evidence="2">MP5ACTX9</strain>
    </source>
</reference>
<proteinExistence type="predicted"/>
<dbReference type="InterPro" id="IPR044855">
    <property type="entry name" value="CoA-Trfase_III_dom3_sf"/>
</dbReference>
<dbReference type="PaxDb" id="1198114-AciX9_3132"/>
<dbReference type="eggNOG" id="COG1804">
    <property type="taxonomic scope" value="Bacteria"/>
</dbReference>
<dbReference type="HOGENOM" id="CLU_021588_0_1_0"/>
<dbReference type="Pfam" id="PF02515">
    <property type="entry name" value="CoA_transf_3"/>
    <property type="match status" value="1"/>
</dbReference>
<dbReference type="RefSeq" id="WP_013581459.1">
    <property type="nucleotide sequence ID" value="NC_015064.1"/>
</dbReference>
<dbReference type="SUPFAM" id="SSF89796">
    <property type="entry name" value="CoA-transferase family III (CaiB/BaiF)"/>
    <property type="match status" value="2"/>
</dbReference>
<dbReference type="InterPro" id="IPR003673">
    <property type="entry name" value="CoA-Trfase_fam_III"/>
</dbReference>
<dbReference type="Gene3D" id="3.40.50.10540">
    <property type="entry name" value="Crotonobetainyl-coa:carnitine coa-transferase, domain 1"/>
    <property type="match status" value="2"/>
</dbReference>
<organism evidence="2">
    <name type="scientific">Granulicella tundricola (strain ATCC BAA-1859 / DSM 23138 / MP5ACTX9)</name>
    <dbReference type="NCBI Taxonomy" id="1198114"/>
    <lineage>
        <taxon>Bacteria</taxon>
        <taxon>Pseudomonadati</taxon>
        <taxon>Acidobacteriota</taxon>
        <taxon>Terriglobia</taxon>
        <taxon>Terriglobales</taxon>
        <taxon>Acidobacteriaceae</taxon>
        <taxon>Granulicella</taxon>
    </lineage>
</organism>
<dbReference type="InterPro" id="IPR023606">
    <property type="entry name" value="CoA-Trfase_III_dom_1_sf"/>
</dbReference>
<dbReference type="GO" id="GO:0003824">
    <property type="term" value="F:catalytic activity"/>
    <property type="evidence" value="ECO:0007669"/>
    <property type="project" value="InterPro"/>
</dbReference>
<dbReference type="Proteomes" id="UP000000343">
    <property type="component" value="Chromosome"/>
</dbReference>
<protein>
    <submittedName>
        <fullName evidence="1">L-carnitine dehydratase/bile acid-inducible protein F</fullName>
    </submittedName>
</protein>
<sequence length="483" mass="52001">MPGKQSKAKRSHLSGELSAFSSLLEHLQLAHHFKGDATMVGDDPIIRSPHKLGEASATAQLLIGAAGAAIWAAKTGQSTDIEIGVFDALHFLHPTHYVSQAGHPINVGAEFVETNGIFQCKDGRHVMIEAGPPYPKLLKGYLDFFDCGNNKKSIAREIDKWNAKDLEDALAVAGLPCCRAFGREEWLKTEQGALLSKVPVIEIEKIADGDPIPFSGAASPLENIQVLDFTHVLAGPRSTRSLAEYGAEVLHVSAPAYPDTLAQHLGVDVGKRCAYLDLRNPDELATMHRLASQADVFATTYRNAVNRKFGLTPQELASRSERGIVCMTANAYGHSGPWTDRPGFDQNGQVASGFAVREGGDGPPRFSPVFYLADLMTGYFAAAGTMAALLRRSIEGGSYNVKLSLSRSAMWVQELGLLPLDEQANVPSEDKHPPTLTTIDTVYGPLSFLASPIRFSNLSLPSAFQLEPYGASAPAWLRGVAAI</sequence>
<accession>E8X0W1</accession>
<dbReference type="PANTHER" id="PTHR48229">
    <property type="entry name" value="CAIB/BAIF FAMILY ENZYME (AFU_ORTHOLOGUE AFUA_1G05360)-RELATED"/>
    <property type="match status" value="1"/>
</dbReference>
<dbReference type="KEGG" id="acm:AciX9_3132"/>
<dbReference type="InterPro" id="IPR052985">
    <property type="entry name" value="CoA-trans_III_biosynth/detox"/>
</dbReference>
<evidence type="ECO:0000313" key="2">
    <source>
        <dbReference type="Proteomes" id="UP000000343"/>
    </source>
</evidence>